<dbReference type="PRINTS" id="PR00812">
    <property type="entry name" value="BCTERIALGSPF"/>
</dbReference>
<protein>
    <submittedName>
        <fullName evidence="10">MSHA biogenesis protein MshG</fullName>
    </submittedName>
</protein>
<feature type="transmembrane region" description="Helical" evidence="8">
    <location>
        <begin position="174"/>
        <end position="201"/>
    </location>
</feature>
<evidence type="ECO:0000256" key="6">
    <source>
        <dbReference type="ARBA" id="ARBA00022989"/>
    </source>
</evidence>
<dbReference type="PANTHER" id="PTHR30012:SF4">
    <property type="entry name" value="MSHA BIOGENESIS PROTEIN MSHG"/>
    <property type="match status" value="1"/>
</dbReference>
<dbReference type="GO" id="GO:0005886">
    <property type="term" value="C:plasma membrane"/>
    <property type="evidence" value="ECO:0007669"/>
    <property type="project" value="UniProtKB-SubCell"/>
</dbReference>
<dbReference type="Gene3D" id="1.20.81.30">
    <property type="entry name" value="Type II secretion system (T2SS), domain F"/>
    <property type="match status" value="2"/>
</dbReference>
<dbReference type="KEGG" id="saga:M5M_04235"/>
<keyword evidence="6 8" id="KW-1133">Transmembrane helix</keyword>
<keyword evidence="7 8" id="KW-0472">Membrane</keyword>
<keyword evidence="11" id="KW-1185">Reference proteome</keyword>
<evidence type="ECO:0000256" key="2">
    <source>
        <dbReference type="ARBA" id="ARBA00005745"/>
    </source>
</evidence>
<dbReference type="HOGENOM" id="CLU_035032_2_2_6"/>
<reference evidence="10 11" key="1">
    <citation type="journal article" date="2013" name="Genome Announc.">
        <title>Complete genome sequence of Simiduia agarivorans SA1(T), a marine bacterium able to degrade a variety of polysaccharides.</title>
        <authorList>
            <person name="Lin S.Y."/>
            <person name="Shieh W.Y."/>
            <person name="Chen J.S."/>
            <person name="Tang S.L."/>
        </authorList>
    </citation>
    <scope>NUCLEOTIDE SEQUENCE [LARGE SCALE GENOMIC DNA]</scope>
    <source>
        <strain evidence="11">DSM 21679 / JCM 13881 / BCRC 17597 / SA1</strain>
    </source>
</reference>
<keyword evidence="5 8" id="KW-0812">Transmembrane</keyword>
<sequence length="407" mass="45488">MTAFRFIGRDADGTKITGELEGVSREAIATSLLNRGIIPIDIHQTTQGEAWTETLEEALASKRVETSDLIMFCRQMYTITKAGIPIMKGIQGLARAMKHRHFRRALEDIVKRLESGVELSSAMRHHGDIFDSLFLSMIVVGENSGRLEEVFDQLSFYLERDLETRKSVKSALRYPSFVLIALAVAMVVINIWVIPAFAAMFTKFAAELPLPTRILVGVSDFFVAYWMYMLVVVIAVAVAARQYLKTDEGAKKWGRLSLRLPIVGDILERATIARYCRALALMLQSGVPIVKAIDLCAQAIDNPYLAEKIQKIRSGIERGDSLTRTHNASGMFSPLVMQMIAVGEDSGQVDQLLAEVAGYYEREVDYDLKKIGDRIEPLLIVVMAGFVLVLALGIFLPMWEMYSVQKQ</sequence>
<evidence type="ECO:0000259" key="9">
    <source>
        <dbReference type="Pfam" id="PF00482"/>
    </source>
</evidence>
<dbReference type="PANTHER" id="PTHR30012">
    <property type="entry name" value="GENERAL SECRETION PATHWAY PROTEIN"/>
    <property type="match status" value="1"/>
</dbReference>
<dbReference type="Pfam" id="PF00482">
    <property type="entry name" value="T2SSF"/>
    <property type="match status" value="2"/>
</dbReference>
<dbReference type="GO" id="GO:0015628">
    <property type="term" value="P:protein secretion by the type II secretion system"/>
    <property type="evidence" value="ECO:0007669"/>
    <property type="project" value="TreeGrafter"/>
</dbReference>
<dbReference type="Proteomes" id="UP000000466">
    <property type="component" value="Chromosome"/>
</dbReference>
<organism evidence="10 11">
    <name type="scientific">Simiduia agarivorans (strain DSM 21679 / JCM 13881 / BCRC 17597 / SA1)</name>
    <dbReference type="NCBI Taxonomy" id="1117647"/>
    <lineage>
        <taxon>Bacteria</taxon>
        <taxon>Pseudomonadati</taxon>
        <taxon>Pseudomonadota</taxon>
        <taxon>Gammaproteobacteria</taxon>
        <taxon>Cellvibrionales</taxon>
        <taxon>Cellvibrionaceae</taxon>
        <taxon>Simiduia</taxon>
    </lineage>
</organism>
<dbReference type="RefSeq" id="WP_015046227.1">
    <property type="nucleotide sequence ID" value="NC_018868.3"/>
</dbReference>
<feature type="domain" description="Type II secretion system protein GspF" evidence="9">
    <location>
        <begin position="72"/>
        <end position="195"/>
    </location>
</feature>
<dbReference type="InterPro" id="IPR003004">
    <property type="entry name" value="GspF/PilC"/>
</dbReference>
<evidence type="ECO:0000256" key="1">
    <source>
        <dbReference type="ARBA" id="ARBA00004429"/>
    </source>
</evidence>
<feature type="transmembrane region" description="Helical" evidence="8">
    <location>
        <begin position="378"/>
        <end position="399"/>
    </location>
</feature>
<dbReference type="FunFam" id="1.20.81.30:FF:000001">
    <property type="entry name" value="Type II secretion system protein F"/>
    <property type="match status" value="2"/>
</dbReference>
<dbReference type="STRING" id="1117647.M5M_04235"/>
<evidence type="ECO:0000313" key="10">
    <source>
        <dbReference type="EMBL" id="AFU98054.1"/>
    </source>
</evidence>
<evidence type="ECO:0000256" key="5">
    <source>
        <dbReference type="ARBA" id="ARBA00022692"/>
    </source>
</evidence>
<dbReference type="AlphaFoldDB" id="K4KG39"/>
<evidence type="ECO:0000313" key="11">
    <source>
        <dbReference type="Proteomes" id="UP000000466"/>
    </source>
</evidence>
<evidence type="ECO:0000256" key="3">
    <source>
        <dbReference type="ARBA" id="ARBA00022475"/>
    </source>
</evidence>
<name>K4KG39_SIMAS</name>
<proteinExistence type="inferred from homology"/>
<dbReference type="OrthoDB" id="9805682at2"/>
<accession>K4KG39</accession>
<comment type="similarity">
    <text evidence="2">Belongs to the GSP F family.</text>
</comment>
<evidence type="ECO:0000256" key="8">
    <source>
        <dbReference type="SAM" id="Phobius"/>
    </source>
</evidence>
<evidence type="ECO:0000256" key="4">
    <source>
        <dbReference type="ARBA" id="ARBA00022519"/>
    </source>
</evidence>
<dbReference type="InterPro" id="IPR042094">
    <property type="entry name" value="T2SS_GspF_sf"/>
</dbReference>
<feature type="transmembrane region" description="Helical" evidence="8">
    <location>
        <begin position="221"/>
        <end position="244"/>
    </location>
</feature>
<dbReference type="EMBL" id="CP003746">
    <property type="protein sequence ID" value="AFU98054.1"/>
    <property type="molecule type" value="Genomic_DNA"/>
</dbReference>
<feature type="domain" description="Type II secretion system protein GspF" evidence="9">
    <location>
        <begin position="275"/>
        <end position="397"/>
    </location>
</feature>
<comment type="subcellular location">
    <subcellularLocation>
        <location evidence="1">Cell inner membrane</location>
        <topology evidence="1">Multi-pass membrane protein</topology>
    </subcellularLocation>
</comment>
<dbReference type="InterPro" id="IPR018076">
    <property type="entry name" value="T2SS_GspF_dom"/>
</dbReference>
<dbReference type="eggNOG" id="COG1459">
    <property type="taxonomic scope" value="Bacteria"/>
</dbReference>
<keyword evidence="3" id="KW-1003">Cell membrane</keyword>
<keyword evidence="4" id="KW-0997">Cell inner membrane</keyword>
<evidence type="ECO:0000256" key="7">
    <source>
        <dbReference type="ARBA" id="ARBA00023136"/>
    </source>
</evidence>
<gene>
    <name evidence="10" type="ordered locus">M5M_04235</name>
</gene>